<feature type="region of interest" description="Disordered" evidence="1">
    <location>
        <begin position="1"/>
        <end position="66"/>
    </location>
</feature>
<dbReference type="Proteomes" id="UP000326554">
    <property type="component" value="Unassembled WGS sequence"/>
</dbReference>
<keyword evidence="3" id="KW-1185">Reference proteome</keyword>
<feature type="compositionally biased region" description="Basic residues" evidence="1">
    <location>
        <begin position="43"/>
        <end position="59"/>
    </location>
</feature>
<accession>A0A5J5GPH3</accession>
<comment type="caution">
    <text evidence="2">The sequence shown here is derived from an EMBL/GenBank/DDBJ whole genome shotgun (WGS) entry which is preliminary data.</text>
</comment>
<protein>
    <submittedName>
        <fullName evidence="2">Uncharacterized protein</fullName>
    </submittedName>
</protein>
<gene>
    <name evidence="2" type="ORF">F3S47_09570</name>
</gene>
<organism evidence="2 3">
    <name type="scientific">Histidinibacterium aquaticum</name>
    <dbReference type="NCBI Taxonomy" id="2613962"/>
    <lineage>
        <taxon>Bacteria</taxon>
        <taxon>Pseudomonadati</taxon>
        <taxon>Pseudomonadota</taxon>
        <taxon>Alphaproteobacteria</taxon>
        <taxon>Rhodobacterales</taxon>
        <taxon>Paracoccaceae</taxon>
        <taxon>Histidinibacterium</taxon>
    </lineage>
</organism>
<evidence type="ECO:0000313" key="2">
    <source>
        <dbReference type="EMBL" id="KAA9009478.1"/>
    </source>
</evidence>
<dbReference type="EMBL" id="VYQE01000002">
    <property type="protein sequence ID" value="KAA9009478.1"/>
    <property type="molecule type" value="Genomic_DNA"/>
</dbReference>
<sequence>MRGHAVSGAHPAPRGGTGPAARSAPGLRRARDSGSGRSGRAWRACRKSRSAHRSVRRSPRSPSQAR</sequence>
<evidence type="ECO:0000256" key="1">
    <source>
        <dbReference type="SAM" id="MobiDB-lite"/>
    </source>
</evidence>
<dbReference type="AlphaFoldDB" id="A0A5J5GPH3"/>
<proteinExistence type="predicted"/>
<name>A0A5J5GPH3_9RHOB</name>
<evidence type="ECO:0000313" key="3">
    <source>
        <dbReference type="Proteomes" id="UP000326554"/>
    </source>
</evidence>
<reference evidence="2 3" key="1">
    <citation type="submission" date="2019-09" db="EMBL/GenBank/DDBJ databases">
        <authorList>
            <person name="Park J.-S."/>
            <person name="Choi H.-J."/>
        </authorList>
    </citation>
    <scope>NUCLEOTIDE SEQUENCE [LARGE SCALE GENOMIC DNA]</scope>
    <source>
        <strain evidence="2 3">176SS1-4</strain>
    </source>
</reference>